<feature type="domain" description="Integrase catalytic" evidence="6">
    <location>
        <begin position="475"/>
        <end position="633"/>
    </location>
</feature>
<evidence type="ECO:0000313" key="8">
    <source>
        <dbReference type="Proteomes" id="UP000436088"/>
    </source>
</evidence>
<proteinExistence type="predicted"/>
<evidence type="ECO:0000256" key="5">
    <source>
        <dbReference type="ARBA" id="ARBA00023268"/>
    </source>
</evidence>
<dbReference type="InterPro" id="IPR012337">
    <property type="entry name" value="RNaseH-like_sf"/>
</dbReference>
<dbReference type="Gene3D" id="3.10.10.10">
    <property type="entry name" value="HIV Type 1 Reverse Transcriptase, subunit A, domain 1"/>
    <property type="match status" value="1"/>
</dbReference>
<dbReference type="Gene3D" id="3.30.420.10">
    <property type="entry name" value="Ribonuclease H-like superfamily/Ribonuclease H"/>
    <property type="match status" value="1"/>
</dbReference>
<dbReference type="Pfam" id="PF17919">
    <property type="entry name" value="RT_RNaseH_2"/>
    <property type="match status" value="1"/>
</dbReference>
<dbReference type="PANTHER" id="PTHR37984:SF5">
    <property type="entry name" value="PROTEIN NYNRIN-LIKE"/>
    <property type="match status" value="1"/>
</dbReference>
<dbReference type="GO" id="GO:0004519">
    <property type="term" value="F:endonuclease activity"/>
    <property type="evidence" value="ECO:0007669"/>
    <property type="project" value="UniProtKB-KW"/>
</dbReference>
<dbReference type="InterPro" id="IPR043502">
    <property type="entry name" value="DNA/RNA_pol_sf"/>
</dbReference>
<dbReference type="InterPro" id="IPR021109">
    <property type="entry name" value="Peptidase_aspartic_dom_sf"/>
</dbReference>
<dbReference type="Gene3D" id="2.40.70.10">
    <property type="entry name" value="Acid Proteases"/>
    <property type="match status" value="1"/>
</dbReference>
<comment type="caution">
    <text evidence="7">The sequence shown here is derived from an EMBL/GenBank/DDBJ whole genome shotgun (WGS) entry which is preliminary data.</text>
</comment>
<evidence type="ECO:0000256" key="3">
    <source>
        <dbReference type="ARBA" id="ARBA00022722"/>
    </source>
</evidence>
<dbReference type="PROSITE" id="PS50994">
    <property type="entry name" value="INTEGRASE"/>
    <property type="match status" value="1"/>
</dbReference>
<dbReference type="PANTHER" id="PTHR37984">
    <property type="entry name" value="PROTEIN CBG26694"/>
    <property type="match status" value="1"/>
</dbReference>
<dbReference type="SUPFAM" id="SSF56672">
    <property type="entry name" value="DNA/RNA polymerases"/>
    <property type="match status" value="1"/>
</dbReference>
<dbReference type="Gene3D" id="3.30.70.270">
    <property type="match status" value="1"/>
</dbReference>
<dbReference type="InterPro" id="IPR001584">
    <property type="entry name" value="Integrase_cat-core"/>
</dbReference>
<accession>A0A6A2WN32</accession>
<dbReference type="InterPro" id="IPR036397">
    <property type="entry name" value="RNaseH_sf"/>
</dbReference>
<keyword evidence="2" id="KW-0548">Nucleotidyltransferase</keyword>
<keyword evidence="8" id="KW-1185">Reference proteome</keyword>
<keyword evidence="4" id="KW-0255">Endonuclease</keyword>
<dbReference type="SUPFAM" id="SSF53098">
    <property type="entry name" value="Ribonuclease H-like"/>
    <property type="match status" value="1"/>
</dbReference>
<protein>
    <recommendedName>
        <fullName evidence="6">Integrase catalytic domain-containing protein</fullName>
    </recommendedName>
</protein>
<dbReference type="InterPro" id="IPR043128">
    <property type="entry name" value="Rev_trsase/Diguanyl_cyclase"/>
</dbReference>
<gene>
    <name evidence="7" type="ORF">F3Y22_tig00117034pilonHSYRG01329</name>
</gene>
<reference evidence="7" key="1">
    <citation type="submission" date="2019-09" db="EMBL/GenBank/DDBJ databases">
        <title>Draft genome information of white flower Hibiscus syriacus.</title>
        <authorList>
            <person name="Kim Y.-M."/>
        </authorList>
    </citation>
    <scope>NUCLEOTIDE SEQUENCE [LARGE SCALE GENOMIC DNA]</scope>
    <source>
        <strain evidence="7">YM2019G1</strain>
    </source>
</reference>
<dbReference type="GO" id="GO:0016779">
    <property type="term" value="F:nucleotidyltransferase activity"/>
    <property type="evidence" value="ECO:0007669"/>
    <property type="project" value="UniProtKB-KW"/>
</dbReference>
<keyword evidence="1" id="KW-0808">Transferase</keyword>
<dbReference type="AlphaFoldDB" id="A0A6A2WN32"/>
<evidence type="ECO:0000256" key="1">
    <source>
        <dbReference type="ARBA" id="ARBA00022679"/>
    </source>
</evidence>
<sequence length="711" mass="81240">MTQHNQDDIPTASEAMETRVVVAKKRGSSKDVVISFDQRVSRLEDRYNEVKETHDSIESCLEKLESVEEGFGHETQALIDDTTDKIDEHTRCLESMYLAMRVEMMREVKELKGELLVYKVTVLNGVIEEAQAPRPRIDVPKPKEFKGSRTAQDNVPLEAQAKLKQLKHDRTILEYVKNFIEIKIQIPDLGESEWFFAFVDGPQRWVNMVTQRRGVTELSKVLDAAEAIAPFEKLSALVDTSASELFMSEQIAKTLGLHVKKASGSIKIMNVEEVSIAGVAKGIELTIGGSTQKGTYLLVVLVYDEPATTKEVPDVVSHFLAEFKDVMSAELPKKLPPKREIDHKIELIANAKPPAMLFQKKHDGFLLMCIDYRALNKLIVKNKYPIPLIADLFDQLGGARWFTKLDLRSGYYQVRIVEGDKSKIACVTSPKYQSTFDEIKLAMISEHVLVLPDHTKSFKVFTDAFDVAIGGVIMQKGHPVSYESWKLNKTERRYTVHEKETIAVVFSKYATFIPAPKVCPAVEVTRLFLKHMLKYWGMQKTIISDRDTRFIKIFWMELFKLMRSSLNFSTVIHPQIDGQTERVNSLLEIYLRHYVSSNQRDWPKLLDVAQFSYNLQWSDVTNQNPFEIVIGQQPLTPNMVVTKYEGPNPLAHNVAKEWHEQHDLARAYMHKGLVRRYEGLFRVVKQNVEDPNRGKSHRAPVGVAISYDKEI</sequence>
<dbReference type="InterPro" id="IPR041577">
    <property type="entry name" value="RT_RNaseH_2"/>
</dbReference>
<dbReference type="GO" id="GO:0015074">
    <property type="term" value="P:DNA integration"/>
    <property type="evidence" value="ECO:0007669"/>
    <property type="project" value="InterPro"/>
</dbReference>
<dbReference type="EMBL" id="VEPZ02001782">
    <property type="protein sequence ID" value="KAE8655220.1"/>
    <property type="molecule type" value="Genomic_DNA"/>
</dbReference>
<keyword evidence="4" id="KW-0378">Hydrolase</keyword>
<keyword evidence="3" id="KW-0540">Nuclease</keyword>
<dbReference type="InterPro" id="IPR050951">
    <property type="entry name" value="Retrovirus_Pol_polyprotein"/>
</dbReference>
<evidence type="ECO:0000259" key="6">
    <source>
        <dbReference type="PROSITE" id="PS50994"/>
    </source>
</evidence>
<evidence type="ECO:0000256" key="4">
    <source>
        <dbReference type="ARBA" id="ARBA00022759"/>
    </source>
</evidence>
<evidence type="ECO:0000313" key="7">
    <source>
        <dbReference type="EMBL" id="KAE8655220.1"/>
    </source>
</evidence>
<organism evidence="7 8">
    <name type="scientific">Hibiscus syriacus</name>
    <name type="common">Rose of Sharon</name>
    <dbReference type="NCBI Taxonomy" id="106335"/>
    <lineage>
        <taxon>Eukaryota</taxon>
        <taxon>Viridiplantae</taxon>
        <taxon>Streptophyta</taxon>
        <taxon>Embryophyta</taxon>
        <taxon>Tracheophyta</taxon>
        <taxon>Spermatophyta</taxon>
        <taxon>Magnoliopsida</taxon>
        <taxon>eudicotyledons</taxon>
        <taxon>Gunneridae</taxon>
        <taxon>Pentapetalae</taxon>
        <taxon>rosids</taxon>
        <taxon>malvids</taxon>
        <taxon>Malvales</taxon>
        <taxon>Malvaceae</taxon>
        <taxon>Malvoideae</taxon>
        <taxon>Hibiscus</taxon>
    </lineage>
</organism>
<dbReference type="GO" id="GO:0003676">
    <property type="term" value="F:nucleic acid binding"/>
    <property type="evidence" value="ECO:0007669"/>
    <property type="project" value="InterPro"/>
</dbReference>
<evidence type="ECO:0000256" key="2">
    <source>
        <dbReference type="ARBA" id="ARBA00022695"/>
    </source>
</evidence>
<name>A0A6A2WN32_HIBSY</name>
<dbReference type="Proteomes" id="UP000436088">
    <property type="component" value="Unassembled WGS sequence"/>
</dbReference>
<keyword evidence="5" id="KW-0511">Multifunctional enzyme</keyword>